<dbReference type="PROSITE" id="PS50109">
    <property type="entry name" value="HIS_KIN"/>
    <property type="match status" value="1"/>
</dbReference>
<evidence type="ECO:0000256" key="6">
    <source>
        <dbReference type="ARBA" id="ARBA00023012"/>
    </source>
</evidence>
<evidence type="ECO:0000313" key="10">
    <source>
        <dbReference type="Proteomes" id="UP001595887"/>
    </source>
</evidence>
<gene>
    <name evidence="9" type="ORF">ACFOWX_07125</name>
</gene>
<feature type="region of interest" description="Disordered" evidence="7">
    <location>
        <begin position="441"/>
        <end position="464"/>
    </location>
</feature>
<dbReference type="SUPFAM" id="SSF55874">
    <property type="entry name" value="ATPase domain of HSP90 chaperone/DNA topoisomerase II/histidine kinase"/>
    <property type="match status" value="1"/>
</dbReference>
<reference evidence="10" key="1">
    <citation type="journal article" date="2019" name="Int. J. Syst. Evol. Microbiol.">
        <title>The Global Catalogue of Microorganisms (GCM) 10K type strain sequencing project: providing services to taxonomists for standard genome sequencing and annotation.</title>
        <authorList>
            <consortium name="The Broad Institute Genomics Platform"/>
            <consortium name="The Broad Institute Genome Sequencing Center for Infectious Disease"/>
            <person name="Wu L."/>
            <person name="Ma J."/>
        </authorList>
    </citation>
    <scope>NUCLEOTIDE SEQUENCE [LARGE SCALE GENOMIC DNA]</scope>
    <source>
        <strain evidence="10">CECT 8531</strain>
    </source>
</reference>
<proteinExistence type="predicted"/>
<protein>
    <recommendedName>
        <fullName evidence="2">histidine kinase</fullName>
        <ecNumber evidence="2">2.7.13.3</ecNumber>
    </recommendedName>
</protein>
<feature type="domain" description="Histidine kinase" evidence="8">
    <location>
        <begin position="242"/>
        <end position="464"/>
    </location>
</feature>
<dbReference type="Pfam" id="PF02518">
    <property type="entry name" value="HATPase_c"/>
    <property type="match status" value="1"/>
</dbReference>
<keyword evidence="4" id="KW-0808">Transferase</keyword>
<keyword evidence="6" id="KW-0902">Two-component regulatory system</keyword>
<comment type="catalytic activity">
    <reaction evidence="1">
        <text>ATP + protein L-histidine = ADP + protein N-phospho-L-histidine.</text>
        <dbReference type="EC" id="2.7.13.3"/>
    </reaction>
</comment>
<dbReference type="InterPro" id="IPR004358">
    <property type="entry name" value="Sig_transdc_His_kin-like_C"/>
</dbReference>
<dbReference type="Gene3D" id="3.30.565.10">
    <property type="entry name" value="Histidine kinase-like ATPase, C-terminal domain"/>
    <property type="match status" value="1"/>
</dbReference>
<accession>A0ABV8RHN4</accession>
<evidence type="ECO:0000256" key="5">
    <source>
        <dbReference type="ARBA" id="ARBA00022777"/>
    </source>
</evidence>
<dbReference type="InterPro" id="IPR005467">
    <property type="entry name" value="His_kinase_dom"/>
</dbReference>
<dbReference type="InterPro" id="IPR003594">
    <property type="entry name" value="HATPase_dom"/>
</dbReference>
<dbReference type="PANTHER" id="PTHR43711">
    <property type="entry name" value="TWO-COMPONENT HISTIDINE KINASE"/>
    <property type="match status" value="1"/>
</dbReference>
<dbReference type="GO" id="GO:0016301">
    <property type="term" value="F:kinase activity"/>
    <property type="evidence" value="ECO:0007669"/>
    <property type="project" value="UniProtKB-KW"/>
</dbReference>
<dbReference type="EC" id="2.7.13.3" evidence="2"/>
<dbReference type="InterPro" id="IPR036890">
    <property type="entry name" value="HATPase_C_sf"/>
</dbReference>
<evidence type="ECO:0000256" key="7">
    <source>
        <dbReference type="SAM" id="MobiDB-lite"/>
    </source>
</evidence>
<dbReference type="SUPFAM" id="SSF47384">
    <property type="entry name" value="Homodimeric domain of signal transducing histidine kinase"/>
    <property type="match status" value="1"/>
</dbReference>
<comment type="caution">
    <text evidence="9">The sequence shown here is derived from an EMBL/GenBank/DDBJ whole genome shotgun (WGS) entry which is preliminary data.</text>
</comment>
<dbReference type="InterPro" id="IPR003661">
    <property type="entry name" value="HisK_dim/P_dom"/>
</dbReference>
<dbReference type="PANTHER" id="PTHR43711:SF1">
    <property type="entry name" value="HISTIDINE KINASE 1"/>
    <property type="match status" value="1"/>
</dbReference>
<evidence type="ECO:0000256" key="3">
    <source>
        <dbReference type="ARBA" id="ARBA00022553"/>
    </source>
</evidence>
<evidence type="ECO:0000256" key="2">
    <source>
        <dbReference type="ARBA" id="ARBA00012438"/>
    </source>
</evidence>
<name>A0ABV8RHN4_9SPHN</name>
<evidence type="ECO:0000259" key="8">
    <source>
        <dbReference type="PROSITE" id="PS50109"/>
    </source>
</evidence>
<keyword evidence="3" id="KW-0597">Phosphoprotein</keyword>
<sequence length="464" mass="49341">MTGVRYQDRKDAAAVTADVASDGRLLRADEPILHLHRQAGGTDGGQFAVPGLAAIASATHRIKMRLARAVRVASDDEDIDLWVESKLVGDIAVLTVSGWRVSEALNVGKAAERDQQIDGSDEIGALIFDRHLRLLSAEGNLTGFLGPTAIGQPAQKLFDMQQEGAKTLLTFMEKQELAKVDDVGFAGDDRRYSILADVSRAAGGLFSGYHLDLRPAAAHSVIAGDGDVEQARDGSELLFGQNLAPVLRQPLGRIIANAETIGAKLQGPIRENYASYAKDIANAARHLVALVDDLGDLEAIERPDFSFEKDDIELGDLARRVAGLLALKAADHRITIITPPEKLKIKAQAEFRRVLQILINLVTNAIRYSPAGTRVTIDIQSGGKIAMVTVCDEGTGIAPDDREKIFAKFERLGRSGDGGSGLGLYISRRLARAMGGDLAVGDAPSSTGPGGQGGAKFTLTLPSG</sequence>
<dbReference type="EMBL" id="JBHSDH010000013">
    <property type="protein sequence ID" value="MFC4292184.1"/>
    <property type="molecule type" value="Genomic_DNA"/>
</dbReference>
<evidence type="ECO:0000256" key="1">
    <source>
        <dbReference type="ARBA" id="ARBA00000085"/>
    </source>
</evidence>
<dbReference type="InterPro" id="IPR050736">
    <property type="entry name" value="Sensor_HK_Regulatory"/>
</dbReference>
<dbReference type="Proteomes" id="UP001595887">
    <property type="component" value="Unassembled WGS sequence"/>
</dbReference>
<evidence type="ECO:0000256" key="4">
    <source>
        <dbReference type="ARBA" id="ARBA00022679"/>
    </source>
</evidence>
<evidence type="ECO:0000313" key="9">
    <source>
        <dbReference type="EMBL" id="MFC4292184.1"/>
    </source>
</evidence>
<organism evidence="9 10">
    <name type="scientific">Sphingorhabdus arenilitoris</name>
    <dbReference type="NCBI Taxonomy" id="1490041"/>
    <lineage>
        <taxon>Bacteria</taxon>
        <taxon>Pseudomonadati</taxon>
        <taxon>Pseudomonadota</taxon>
        <taxon>Alphaproteobacteria</taxon>
        <taxon>Sphingomonadales</taxon>
        <taxon>Sphingomonadaceae</taxon>
        <taxon>Sphingorhabdus</taxon>
    </lineage>
</organism>
<dbReference type="RefSeq" id="WP_381422664.1">
    <property type="nucleotide sequence ID" value="NZ_JBHSDH010000013.1"/>
</dbReference>
<keyword evidence="10" id="KW-1185">Reference proteome</keyword>
<dbReference type="InterPro" id="IPR036097">
    <property type="entry name" value="HisK_dim/P_sf"/>
</dbReference>
<keyword evidence="5 9" id="KW-0418">Kinase</keyword>
<dbReference type="SMART" id="SM00387">
    <property type="entry name" value="HATPase_c"/>
    <property type="match status" value="1"/>
</dbReference>
<dbReference type="PRINTS" id="PR00344">
    <property type="entry name" value="BCTRLSENSOR"/>
</dbReference>
<dbReference type="CDD" id="cd00082">
    <property type="entry name" value="HisKA"/>
    <property type="match status" value="1"/>
</dbReference>